<evidence type="ECO:0000313" key="2">
    <source>
        <dbReference type="Proteomes" id="UP000025748"/>
    </source>
</evidence>
<protein>
    <submittedName>
        <fullName evidence="1">Uncharacterized protein</fullName>
    </submittedName>
</protein>
<comment type="caution">
    <text evidence="1">The sequence shown here is derived from an EMBL/GenBank/DDBJ whole genome shotgun (WGS) entry which is preliminary data.</text>
</comment>
<accession>A0ABR4R361</accession>
<name>A0ABR4R361_9BORD</name>
<reference evidence="1 2" key="1">
    <citation type="submission" date="2014-03" db="EMBL/GenBank/DDBJ databases">
        <title>Genome sequence of Bordetella hinzii.</title>
        <authorList>
            <person name="Register K."/>
            <person name="Harvill E."/>
            <person name="Goodfield L.L."/>
            <person name="Ivanov Y.V."/>
            <person name="Meyer J.A."/>
            <person name="Muse S.J."/>
            <person name="Jacobs N."/>
            <person name="Bendor L."/>
            <person name="Smallridge W.E."/>
            <person name="Brinkac L.M."/>
            <person name="Sanka R."/>
            <person name="Kim M."/>
            <person name="Losada L."/>
        </authorList>
    </citation>
    <scope>NUCLEOTIDE SEQUENCE [LARGE SCALE GENOMIC DNA]</scope>
    <source>
        <strain evidence="1 2">OH87 BAL007II</strain>
    </source>
</reference>
<gene>
    <name evidence="1" type="ORF">L544_0855</name>
</gene>
<evidence type="ECO:0000313" key="1">
    <source>
        <dbReference type="EMBL" id="KCB25147.1"/>
    </source>
</evidence>
<dbReference type="EMBL" id="JHEM01000010">
    <property type="protein sequence ID" value="KCB25147.1"/>
    <property type="molecule type" value="Genomic_DNA"/>
</dbReference>
<sequence>MKKADRIYGFSYAGQDLPALAASDDPPPCQAPRRAGLIAAYMPPRPSCPAGS</sequence>
<keyword evidence="2" id="KW-1185">Reference proteome</keyword>
<proteinExistence type="predicted"/>
<dbReference type="Proteomes" id="UP000025748">
    <property type="component" value="Unassembled WGS sequence"/>
</dbReference>
<organism evidence="1 2">
    <name type="scientific">Bordetella hinzii OH87 BAL007II</name>
    <dbReference type="NCBI Taxonomy" id="1331262"/>
    <lineage>
        <taxon>Bacteria</taxon>
        <taxon>Pseudomonadati</taxon>
        <taxon>Pseudomonadota</taxon>
        <taxon>Betaproteobacteria</taxon>
        <taxon>Burkholderiales</taxon>
        <taxon>Alcaligenaceae</taxon>
        <taxon>Bordetella</taxon>
    </lineage>
</organism>